<evidence type="ECO:0000313" key="2">
    <source>
        <dbReference type="EMBL" id="VFT88594.1"/>
    </source>
</evidence>
<reference evidence="2 3" key="1">
    <citation type="submission" date="2019-03" db="EMBL/GenBank/DDBJ databases">
        <authorList>
            <person name="Gaulin E."/>
            <person name="Dumas B."/>
        </authorList>
    </citation>
    <scope>NUCLEOTIDE SEQUENCE [LARGE SCALE GENOMIC DNA]</scope>
    <source>
        <strain evidence="2">CBS 568.67</strain>
    </source>
</reference>
<dbReference type="PANTHER" id="PTHR46082">
    <property type="entry name" value="ATP/GTP-BINDING PROTEIN-RELATED"/>
    <property type="match status" value="1"/>
</dbReference>
<dbReference type="PANTHER" id="PTHR46082:SF6">
    <property type="entry name" value="AAA+ ATPASE DOMAIN-CONTAINING PROTEIN-RELATED"/>
    <property type="match status" value="1"/>
</dbReference>
<protein>
    <submittedName>
        <fullName evidence="2">Aste57867_11738 protein</fullName>
    </submittedName>
</protein>
<dbReference type="AlphaFoldDB" id="A0A485KU95"/>
<dbReference type="InterPro" id="IPR011990">
    <property type="entry name" value="TPR-like_helical_dom_sf"/>
</dbReference>
<dbReference type="EMBL" id="CAADRA010005324">
    <property type="protein sequence ID" value="VFT88594.1"/>
    <property type="molecule type" value="Genomic_DNA"/>
</dbReference>
<dbReference type="SUPFAM" id="SSF48452">
    <property type="entry name" value="TPR-like"/>
    <property type="match status" value="1"/>
</dbReference>
<keyword evidence="3" id="KW-1185">Reference proteome</keyword>
<gene>
    <name evidence="2" type="primary">Aste57867_11738</name>
    <name evidence="1" type="ORF">As57867_011694</name>
    <name evidence="2" type="ORF">ASTE57867_11738</name>
</gene>
<dbReference type="OrthoDB" id="435799at2759"/>
<accession>A0A485KU95</accession>
<dbReference type="EMBL" id="VJMH01005303">
    <property type="protein sequence ID" value="KAF0697590.1"/>
    <property type="molecule type" value="Genomic_DNA"/>
</dbReference>
<reference evidence="1" key="2">
    <citation type="submission" date="2019-06" db="EMBL/GenBank/DDBJ databases">
        <title>Genomics analysis of Aphanomyces spp. identifies a new class of oomycete effector associated with host adaptation.</title>
        <authorList>
            <person name="Gaulin E."/>
        </authorList>
    </citation>
    <scope>NUCLEOTIDE SEQUENCE</scope>
    <source>
        <strain evidence="1">CBS 578.67</strain>
    </source>
</reference>
<dbReference type="Gene3D" id="1.25.40.10">
    <property type="entry name" value="Tetratricopeptide repeat domain"/>
    <property type="match status" value="2"/>
</dbReference>
<dbReference type="Proteomes" id="UP000332933">
    <property type="component" value="Unassembled WGS sequence"/>
</dbReference>
<evidence type="ECO:0000313" key="3">
    <source>
        <dbReference type="Proteomes" id="UP000332933"/>
    </source>
</evidence>
<dbReference type="InterPro" id="IPR053137">
    <property type="entry name" value="NLR-like"/>
</dbReference>
<name>A0A485KU95_9STRA</name>
<sequence>MDASTRTPNPRGLTLSFFKHFVNLHGGRDAFQGITTKQVCHLFVIPYTEATKLSLVDHIERNDSDGRIYVRRATWFVSHAWNYLFLDVIDALDFFMDEHDLKNEKDSAGLWFCLFNNNQHDIKVLPFQHWFTTFKTALTAIGNVVMVFCPWNNPTTLTRTWCVFEVFVAIECNARFEVAMTRMEKAAFLEHVKRGGVFASMLAKINSANSSTRFPSDRAHIFDLIQEGPGFQWLDRMVFTAMETWVVRTVETQVALSSTPADHLQWLLIEGEISYTKGTYGDAEAIFQSAADIHEGIVALDNRPPHHWRAIMYLAVAKQVQHHARETWEPLFADALAHQEKLLGLSHEHILETMRWFGEAYCNIKEHTLGMPLLYRCHVTATQHGRSEDKALAALTLGRTLTYQMRHLEAQIWLEKAFDAFKTAFCENHVQTNYAGVDLARCYALQGRFVSASELLETIYQSQLRILGPEAYATLVVLRDLSVSLCNQGKYEKLERHLFQCHDGFLALKSEGWVLDCQRALGILYLCMRDYARANIALDATYAKFKVVFGPASTPTRITVYYRLFVAMESVEDVDSIEKIALLESLVVDANLQHETWTEHPCHGCFHTIQGTLYMCPSCPRYSLRYCQNCVYDRNTMCSHAPTEWIRLMPPARFLHHTRLALLSKTAMWNAYATSFHAYQEYSNLHEVRERIDDLLSGGERKDTADI</sequence>
<organism evidence="2 3">
    <name type="scientific">Aphanomyces stellatus</name>
    <dbReference type="NCBI Taxonomy" id="120398"/>
    <lineage>
        <taxon>Eukaryota</taxon>
        <taxon>Sar</taxon>
        <taxon>Stramenopiles</taxon>
        <taxon>Oomycota</taxon>
        <taxon>Saprolegniomycetes</taxon>
        <taxon>Saprolegniales</taxon>
        <taxon>Verrucalvaceae</taxon>
        <taxon>Aphanomyces</taxon>
    </lineage>
</organism>
<evidence type="ECO:0000313" key="1">
    <source>
        <dbReference type="EMBL" id="KAF0697590.1"/>
    </source>
</evidence>
<proteinExistence type="predicted"/>